<evidence type="ECO:0000313" key="3">
    <source>
        <dbReference type="Proteomes" id="UP000001058"/>
    </source>
</evidence>
<keyword evidence="3" id="KW-1185">Reference proteome</keyword>
<dbReference type="KEGG" id="vcn:VOLCADRAFT_90313"/>
<gene>
    <name evidence="2" type="ORF">VOLCADRAFT_90313</name>
</gene>
<feature type="region of interest" description="Disordered" evidence="1">
    <location>
        <begin position="1"/>
        <end position="24"/>
    </location>
</feature>
<dbReference type="RefSeq" id="XP_002949858.1">
    <property type="nucleotide sequence ID" value="XM_002949812.1"/>
</dbReference>
<proteinExistence type="predicted"/>
<dbReference type="EMBL" id="GL378337">
    <property type="protein sequence ID" value="EFJ48961.1"/>
    <property type="molecule type" value="Genomic_DNA"/>
</dbReference>
<evidence type="ECO:0000256" key="1">
    <source>
        <dbReference type="SAM" id="MobiDB-lite"/>
    </source>
</evidence>
<reference evidence="2 3" key="1">
    <citation type="journal article" date="2010" name="Science">
        <title>Genomic analysis of organismal complexity in the multicellular green alga Volvox carteri.</title>
        <authorList>
            <person name="Prochnik S.E."/>
            <person name="Umen J."/>
            <person name="Nedelcu A.M."/>
            <person name="Hallmann A."/>
            <person name="Miller S.M."/>
            <person name="Nishii I."/>
            <person name="Ferris P."/>
            <person name="Kuo A."/>
            <person name="Mitros T."/>
            <person name="Fritz-Laylin L.K."/>
            <person name="Hellsten U."/>
            <person name="Chapman J."/>
            <person name="Simakov O."/>
            <person name="Rensing S.A."/>
            <person name="Terry A."/>
            <person name="Pangilinan J."/>
            <person name="Kapitonov V."/>
            <person name="Jurka J."/>
            <person name="Salamov A."/>
            <person name="Shapiro H."/>
            <person name="Schmutz J."/>
            <person name="Grimwood J."/>
            <person name="Lindquist E."/>
            <person name="Lucas S."/>
            <person name="Grigoriev I.V."/>
            <person name="Schmitt R."/>
            <person name="Kirk D."/>
            <person name="Rokhsar D.S."/>
        </authorList>
    </citation>
    <scope>NUCLEOTIDE SEQUENCE [LARGE SCALE GENOMIC DNA]</scope>
    <source>
        <strain evidence="3">f. Nagariensis / Eve</strain>
    </source>
</reference>
<sequence>MPRPSKLQVTSSTHKCGGVRKSHWGGPMDGKSFLARLRGGPSSSSLVRLSMFGVSGAIQTLQRKKRSAGVRAAQQPLFLPINCPWNTSYQLAKWGLCPPPTRYLLVMAARGIWSSWPGWALPGAGCHRRLLLATVKYPSGPPAPSHARLVISCCSCAMAAAVLRCAESYGRRIMIAAYIL</sequence>
<dbReference type="InParanoid" id="D8TU18"/>
<dbReference type="GeneID" id="9619208"/>
<protein>
    <submittedName>
        <fullName evidence="2">Uncharacterized protein</fullName>
    </submittedName>
</protein>
<accession>D8TU18</accession>
<evidence type="ECO:0000313" key="2">
    <source>
        <dbReference type="EMBL" id="EFJ48961.1"/>
    </source>
</evidence>
<organism evidence="3">
    <name type="scientific">Volvox carteri f. nagariensis</name>
    <dbReference type="NCBI Taxonomy" id="3068"/>
    <lineage>
        <taxon>Eukaryota</taxon>
        <taxon>Viridiplantae</taxon>
        <taxon>Chlorophyta</taxon>
        <taxon>core chlorophytes</taxon>
        <taxon>Chlorophyceae</taxon>
        <taxon>CS clade</taxon>
        <taxon>Chlamydomonadales</taxon>
        <taxon>Volvocaceae</taxon>
        <taxon>Volvox</taxon>
    </lineage>
</organism>
<name>D8TU18_VOLCA</name>
<dbReference type="Proteomes" id="UP000001058">
    <property type="component" value="Unassembled WGS sequence"/>
</dbReference>
<dbReference type="AlphaFoldDB" id="D8TU18"/>